<keyword evidence="3" id="KW-1185">Reference proteome</keyword>
<protein>
    <submittedName>
        <fullName evidence="2">Uncharacterized protein</fullName>
    </submittedName>
</protein>
<evidence type="ECO:0000313" key="2">
    <source>
        <dbReference type="EMBL" id="KZT62747.1"/>
    </source>
</evidence>
<name>A0A165K6F4_9BASI</name>
<accession>A0A165K6F4</accession>
<evidence type="ECO:0000256" key="1">
    <source>
        <dbReference type="SAM" id="MobiDB-lite"/>
    </source>
</evidence>
<sequence>MAQAGPASSQVTRNMGWMILDPTDRGNALRFHESEASPHCTLVLIEAQMQIGMEALGAAQWNIRQMQAWMSMRDARRPYNVGQILTGPLNTGNITLKTGNIAAEHRAAVIAEYLCQENAQFGGNEDEDEDDDDDDDSDYEETGDAEGNEEEDNDEDAEGEEE</sequence>
<proteinExistence type="predicted"/>
<dbReference type="Proteomes" id="UP000076842">
    <property type="component" value="Unassembled WGS sequence"/>
</dbReference>
<dbReference type="EMBL" id="KV423914">
    <property type="protein sequence ID" value="KZT62747.1"/>
    <property type="molecule type" value="Genomic_DNA"/>
</dbReference>
<gene>
    <name evidence="2" type="ORF">CALCODRAFT_478676</name>
</gene>
<feature type="region of interest" description="Disordered" evidence="1">
    <location>
        <begin position="119"/>
        <end position="162"/>
    </location>
</feature>
<evidence type="ECO:0000313" key="3">
    <source>
        <dbReference type="Proteomes" id="UP000076842"/>
    </source>
</evidence>
<feature type="compositionally biased region" description="Acidic residues" evidence="1">
    <location>
        <begin position="124"/>
        <end position="162"/>
    </location>
</feature>
<dbReference type="AlphaFoldDB" id="A0A165K6F4"/>
<organism evidence="2 3">
    <name type="scientific">Calocera cornea HHB12733</name>
    <dbReference type="NCBI Taxonomy" id="1353952"/>
    <lineage>
        <taxon>Eukaryota</taxon>
        <taxon>Fungi</taxon>
        <taxon>Dikarya</taxon>
        <taxon>Basidiomycota</taxon>
        <taxon>Agaricomycotina</taxon>
        <taxon>Dacrymycetes</taxon>
        <taxon>Dacrymycetales</taxon>
        <taxon>Dacrymycetaceae</taxon>
        <taxon>Calocera</taxon>
    </lineage>
</organism>
<reference evidence="2 3" key="1">
    <citation type="journal article" date="2016" name="Mol. Biol. Evol.">
        <title>Comparative Genomics of Early-Diverging Mushroom-Forming Fungi Provides Insights into the Origins of Lignocellulose Decay Capabilities.</title>
        <authorList>
            <person name="Nagy L.G."/>
            <person name="Riley R."/>
            <person name="Tritt A."/>
            <person name="Adam C."/>
            <person name="Daum C."/>
            <person name="Floudas D."/>
            <person name="Sun H."/>
            <person name="Yadav J.S."/>
            <person name="Pangilinan J."/>
            <person name="Larsson K.H."/>
            <person name="Matsuura K."/>
            <person name="Barry K."/>
            <person name="Labutti K."/>
            <person name="Kuo R."/>
            <person name="Ohm R.A."/>
            <person name="Bhattacharya S.S."/>
            <person name="Shirouzu T."/>
            <person name="Yoshinaga Y."/>
            <person name="Martin F.M."/>
            <person name="Grigoriev I.V."/>
            <person name="Hibbett D.S."/>
        </authorList>
    </citation>
    <scope>NUCLEOTIDE SEQUENCE [LARGE SCALE GENOMIC DNA]</scope>
    <source>
        <strain evidence="2 3">HHB12733</strain>
    </source>
</reference>
<dbReference type="InParanoid" id="A0A165K6F4"/>